<dbReference type="EMBL" id="JAEHOE010000020">
    <property type="protein sequence ID" value="KAG2496204.1"/>
    <property type="molecule type" value="Genomic_DNA"/>
</dbReference>
<dbReference type="AlphaFoldDB" id="A0A835YEM8"/>
<dbReference type="SUPFAM" id="SSF52047">
    <property type="entry name" value="RNI-like"/>
    <property type="match status" value="1"/>
</dbReference>
<sequence>MVRHYIEYDPSGRATCKTCKHKIPKGALRLCVNQSLETSEMQQKDYRHLVLACLDPATLRGVVRHTFDLDRLVAALQARGQGGPADQAKARSVMERALKTVPAAPRKKQGMTEAEAEAEAGAVAQAQLMSALAAAGLLPLMSPLAMPMQMQMPMQFSLPVPFQPPPLALAPPTPTPAPKAPAGAGSAAGKRRRTRAAEDDDDEAYKMAASDVTRLGSLLLHKDISPQILAKVEPAARRALRLVNRALLAAHDEMIASIYVPREPTAKDTVVALPGMLSRGCRPKMVSIALEGDVQQQQTGALRLLRSFANASAVDPLPTRSLDLNPTALSKDTVSLVAAAFPKLEHISVSNYNSEPLDEDTLASGLERLLSPQHGTSSVTKLDVILSWRQQVLTPALGRALRTGSGLNELLLGPTLDGIEQIIPLAGMTNLTSLSLRGYCKPSLLQPLLSPLTALAKLTLTQGGHHFVDATGALTAAGEAALCDVAAFLAGRVDEESTFDIRPARKGWRDPLPLRGTAECEAGPGASRRSHRLWLEALGAAGVPQLMLTGFVLSHGDMVALASYSRLKVLILGGAIQIPPSALLLLARTPRLKTLRLNIDAWRGPDKRYPLGGAAGAREVLLGLNVGNPHLNVELDRSYSDKDEVLAQLLSLIAQVRIFLRILPGGGPYRVRLRRPVYVTLDVAGTIQERQVNTRRLLRPFADVSEVEPLPTQSVSLNVAALSEETASLLAAAFPRLERVSLNSSTMVGPEVEADALASGLKRLLCSEVCPPSLSTLHVRVGCEVTPALVSAMATGAPRLRELRLVPSLLNSAEQVLPLASMTNLTALYLLDCEAQFLQPLLSPLTALVKLSLAEVTGTEGLPLSLSGADVPCSLGSLSVQQNRLEISSLKHLPNLTSLYATALAFPTERLPLGASQWPSDWLLPPKLAYIFLTQQPPEVLAALRSSPVRQLRWTLDLALEGGHHFDGDSGALTAFGEAALCDAARFLAGRMGAESRVNVRLARDWHVSFPLLGAADGGEGAAVSGRRSHTAWLEALGAAGVPCLGLHGVRLSHLDIAALASHPRLKTLDLGTPAEFPASALLTFGCAPRLTALNLDIDAWRSPDGSDPLGGAPGAREALLGLNVGNPHLNVELECSDTYEDGVREQLRALRSDLGEALRLLPGGGPNRLRIYDL</sequence>
<evidence type="ECO:0000256" key="5">
    <source>
        <dbReference type="ARBA" id="ARBA00022833"/>
    </source>
</evidence>
<dbReference type="GO" id="GO:0003677">
    <property type="term" value="F:DNA binding"/>
    <property type="evidence" value="ECO:0007669"/>
    <property type="project" value="InterPro"/>
</dbReference>
<keyword evidence="5" id="KW-0862">Zinc</keyword>
<feature type="domain" description="PARP-type" evidence="8">
    <location>
        <begin position="4"/>
        <end position="30"/>
    </location>
</feature>
<dbReference type="Gene3D" id="3.30.1740.10">
    <property type="entry name" value="Zinc finger, PARP-type"/>
    <property type="match status" value="1"/>
</dbReference>
<dbReference type="InterPro" id="IPR032675">
    <property type="entry name" value="LRR_dom_sf"/>
</dbReference>
<feature type="compositionally biased region" description="Pro residues" evidence="7">
    <location>
        <begin position="169"/>
        <end position="179"/>
    </location>
</feature>
<comment type="caution">
    <text evidence="9">The sequence shown here is derived from an EMBL/GenBank/DDBJ whole genome shotgun (WGS) entry which is preliminary data.</text>
</comment>
<evidence type="ECO:0000256" key="1">
    <source>
        <dbReference type="ARBA" id="ARBA00004123"/>
    </source>
</evidence>
<dbReference type="PROSITE" id="PS50064">
    <property type="entry name" value="ZF_PARP_2"/>
    <property type="match status" value="1"/>
</dbReference>
<evidence type="ECO:0000256" key="2">
    <source>
        <dbReference type="ARBA" id="ARBA00004430"/>
    </source>
</evidence>
<reference evidence="9" key="1">
    <citation type="journal article" date="2020" name="bioRxiv">
        <title>Comparative genomics of Chlamydomonas.</title>
        <authorList>
            <person name="Craig R.J."/>
            <person name="Hasan A.R."/>
            <person name="Ness R.W."/>
            <person name="Keightley P.D."/>
        </authorList>
    </citation>
    <scope>NUCLEOTIDE SEQUENCE</scope>
    <source>
        <strain evidence="9">CCAP 11/70</strain>
    </source>
</reference>
<gene>
    <name evidence="9" type="ORF">HYH03_005803</name>
</gene>
<organism evidence="9 10">
    <name type="scientific">Edaphochlamys debaryana</name>
    <dbReference type="NCBI Taxonomy" id="47281"/>
    <lineage>
        <taxon>Eukaryota</taxon>
        <taxon>Viridiplantae</taxon>
        <taxon>Chlorophyta</taxon>
        <taxon>core chlorophytes</taxon>
        <taxon>Chlorophyceae</taxon>
        <taxon>CS clade</taxon>
        <taxon>Chlamydomonadales</taxon>
        <taxon>Chlamydomonadales incertae sedis</taxon>
        <taxon>Edaphochlamys</taxon>
    </lineage>
</organism>
<feature type="region of interest" description="Disordered" evidence="7">
    <location>
        <begin position="169"/>
        <end position="202"/>
    </location>
</feature>
<evidence type="ECO:0000256" key="6">
    <source>
        <dbReference type="ARBA" id="ARBA00023242"/>
    </source>
</evidence>
<dbReference type="Gene3D" id="3.80.10.10">
    <property type="entry name" value="Ribonuclease Inhibitor"/>
    <property type="match status" value="2"/>
</dbReference>
<evidence type="ECO:0000259" key="8">
    <source>
        <dbReference type="PROSITE" id="PS50064"/>
    </source>
</evidence>
<keyword evidence="3" id="KW-0479">Metal-binding</keyword>
<evidence type="ECO:0000256" key="3">
    <source>
        <dbReference type="ARBA" id="ARBA00022723"/>
    </source>
</evidence>
<protein>
    <recommendedName>
        <fullName evidence="8">PARP-type domain-containing protein</fullName>
    </recommendedName>
</protein>
<proteinExistence type="predicted"/>
<name>A0A835YEM8_9CHLO</name>
<evidence type="ECO:0000256" key="7">
    <source>
        <dbReference type="SAM" id="MobiDB-lite"/>
    </source>
</evidence>
<keyword evidence="10" id="KW-1185">Reference proteome</keyword>
<dbReference type="SMART" id="SM01336">
    <property type="entry name" value="zf-PARP"/>
    <property type="match status" value="1"/>
</dbReference>
<evidence type="ECO:0000313" key="9">
    <source>
        <dbReference type="EMBL" id="KAG2496204.1"/>
    </source>
</evidence>
<dbReference type="InterPro" id="IPR036957">
    <property type="entry name" value="Znf_PARP_sf"/>
</dbReference>
<evidence type="ECO:0000313" key="10">
    <source>
        <dbReference type="Proteomes" id="UP000612055"/>
    </source>
</evidence>
<dbReference type="SUPFAM" id="SSF52058">
    <property type="entry name" value="L domain-like"/>
    <property type="match status" value="1"/>
</dbReference>
<dbReference type="GO" id="GO:0005634">
    <property type="term" value="C:nucleus"/>
    <property type="evidence" value="ECO:0007669"/>
    <property type="project" value="UniProtKB-SubCell"/>
</dbReference>
<evidence type="ECO:0000256" key="4">
    <source>
        <dbReference type="ARBA" id="ARBA00022771"/>
    </source>
</evidence>
<dbReference type="Proteomes" id="UP000612055">
    <property type="component" value="Unassembled WGS sequence"/>
</dbReference>
<dbReference type="SUPFAM" id="SSF57716">
    <property type="entry name" value="Glucocorticoid receptor-like (DNA-binding domain)"/>
    <property type="match status" value="1"/>
</dbReference>
<dbReference type="GO" id="GO:0008270">
    <property type="term" value="F:zinc ion binding"/>
    <property type="evidence" value="ECO:0007669"/>
    <property type="project" value="UniProtKB-KW"/>
</dbReference>
<keyword evidence="6" id="KW-0539">Nucleus</keyword>
<keyword evidence="4" id="KW-0863">Zinc-finger</keyword>
<comment type="subcellular location">
    <subcellularLocation>
        <location evidence="2">Cytoplasm</location>
        <location evidence="2">Cytoskeleton</location>
        <location evidence="2">Cilium axoneme</location>
    </subcellularLocation>
    <subcellularLocation>
        <location evidence="1">Nucleus</location>
    </subcellularLocation>
</comment>
<dbReference type="InterPro" id="IPR001510">
    <property type="entry name" value="Znf_PARP"/>
</dbReference>
<accession>A0A835YEM8</accession>
<dbReference type="GO" id="GO:0005930">
    <property type="term" value="C:axoneme"/>
    <property type="evidence" value="ECO:0007669"/>
    <property type="project" value="UniProtKB-SubCell"/>
</dbReference>